<feature type="region of interest" description="Disordered" evidence="1">
    <location>
        <begin position="61"/>
        <end position="82"/>
    </location>
</feature>
<dbReference type="InterPro" id="IPR052709">
    <property type="entry name" value="Transposase-MT_Hybrid"/>
</dbReference>
<evidence type="ECO:0000256" key="1">
    <source>
        <dbReference type="SAM" id="MobiDB-lite"/>
    </source>
</evidence>
<evidence type="ECO:0000259" key="2">
    <source>
        <dbReference type="Pfam" id="PF17906"/>
    </source>
</evidence>
<organism evidence="3 4">
    <name type="scientific">Necator americanus</name>
    <name type="common">Human hookworm</name>
    <dbReference type="NCBI Taxonomy" id="51031"/>
    <lineage>
        <taxon>Eukaryota</taxon>
        <taxon>Metazoa</taxon>
        <taxon>Ecdysozoa</taxon>
        <taxon>Nematoda</taxon>
        <taxon>Chromadorea</taxon>
        <taxon>Rhabditida</taxon>
        <taxon>Rhabditina</taxon>
        <taxon>Rhabditomorpha</taxon>
        <taxon>Strongyloidea</taxon>
        <taxon>Ancylostomatidae</taxon>
        <taxon>Bunostominae</taxon>
        <taxon>Necator</taxon>
    </lineage>
</organism>
<proteinExistence type="predicted"/>
<dbReference type="Proteomes" id="UP001303046">
    <property type="component" value="Unassembled WGS sequence"/>
</dbReference>
<sequence>MEYPGGKNQHFRHLLFFAFHRGQKAAEAARDICSVYGEGVTGESTARKWFAKFKNGDFNVDDSPRRPRRRVLGNARKECHGH</sequence>
<keyword evidence="4" id="KW-1185">Reference proteome</keyword>
<dbReference type="Gene3D" id="1.10.10.1450">
    <property type="match status" value="1"/>
</dbReference>
<gene>
    <name evidence="3" type="primary">Necator_chrIII.g10339</name>
    <name evidence="3" type="ORF">RB195_009574</name>
</gene>
<dbReference type="PANTHER" id="PTHR46060">
    <property type="entry name" value="MARINER MOS1 TRANSPOSASE-LIKE PROTEIN"/>
    <property type="match status" value="1"/>
</dbReference>
<dbReference type="PANTHER" id="PTHR46060:SF2">
    <property type="entry name" value="HISTONE-LYSINE N-METHYLTRANSFERASE SETMAR"/>
    <property type="match status" value="1"/>
</dbReference>
<evidence type="ECO:0000313" key="3">
    <source>
        <dbReference type="EMBL" id="KAK6741783.1"/>
    </source>
</evidence>
<dbReference type="InterPro" id="IPR041426">
    <property type="entry name" value="Mos1_HTH"/>
</dbReference>
<dbReference type="EMBL" id="JAVFWL010000003">
    <property type="protein sequence ID" value="KAK6741783.1"/>
    <property type="molecule type" value="Genomic_DNA"/>
</dbReference>
<comment type="caution">
    <text evidence="3">The sequence shown here is derived from an EMBL/GenBank/DDBJ whole genome shotgun (WGS) entry which is preliminary data.</text>
</comment>
<protein>
    <recommendedName>
        <fullName evidence="2">Mos1 transposase HTH domain-containing protein</fullName>
    </recommendedName>
</protein>
<reference evidence="3 4" key="1">
    <citation type="submission" date="2023-08" db="EMBL/GenBank/DDBJ databases">
        <title>A Necator americanus chromosomal reference genome.</title>
        <authorList>
            <person name="Ilik V."/>
            <person name="Petrzelkova K.J."/>
            <person name="Pardy F."/>
            <person name="Fuh T."/>
            <person name="Niatou-Singa F.S."/>
            <person name="Gouil Q."/>
            <person name="Baker L."/>
            <person name="Ritchie M.E."/>
            <person name="Jex A.R."/>
            <person name="Gazzola D."/>
            <person name="Li H."/>
            <person name="Toshio Fujiwara R."/>
            <person name="Zhan B."/>
            <person name="Aroian R.V."/>
            <person name="Pafco B."/>
            <person name="Schwarz E.M."/>
        </authorList>
    </citation>
    <scope>NUCLEOTIDE SEQUENCE [LARGE SCALE GENOMIC DNA]</scope>
    <source>
        <strain evidence="3 4">Aroian</strain>
        <tissue evidence="3">Whole animal</tissue>
    </source>
</reference>
<name>A0ABR1CVH1_NECAM</name>
<feature type="domain" description="Mos1 transposase HTH" evidence="2">
    <location>
        <begin position="9"/>
        <end position="57"/>
    </location>
</feature>
<dbReference type="Pfam" id="PF17906">
    <property type="entry name" value="HTH_48"/>
    <property type="match status" value="1"/>
</dbReference>
<accession>A0ABR1CVH1</accession>
<evidence type="ECO:0000313" key="4">
    <source>
        <dbReference type="Proteomes" id="UP001303046"/>
    </source>
</evidence>